<keyword evidence="3" id="KW-1185">Reference proteome</keyword>
<name>A0A811V9G8_CERCA</name>
<feature type="region of interest" description="Disordered" evidence="1">
    <location>
        <begin position="137"/>
        <end position="159"/>
    </location>
</feature>
<evidence type="ECO:0000313" key="3">
    <source>
        <dbReference type="Proteomes" id="UP000606786"/>
    </source>
</evidence>
<evidence type="ECO:0000256" key="1">
    <source>
        <dbReference type="SAM" id="MobiDB-lite"/>
    </source>
</evidence>
<gene>
    <name evidence="2" type="ORF">CCAP1982_LOCUS19740</name>
</gene>
<sequence>MERDNLDKSVGKGRFLHRQAVSTASRRYTSATISSSDSEAEDRFTSYQALLISRLASTSATLSTSSSEDEDEEVFRHHQALLISRITSITPTISSSSSDEWSTTSSGSASVISMPLGCDHQVFQALQTNECQNEYFDAPPASALPQPPAHWLQKNNQRK</sequence>
<dbReference type="EMBL" id="CAJHJT010000056">
    <property type="protein sequence ID" value="CAD7011654.1"/>
    <property type="molecule type" value="Genomic_DNA"/>
</dbReference>
<protein>
    <submittedName>
        <fullName evidence="2">(Mediterranean fruit fly) hypothetical protein</fullName>
    </submittedName>
</protein>
<comment type="caution">
    <text evidence="2">The sequence shown here is derived from an EMBL/GenBank/DDBJ whole genome shotgun (WGS) entry which is preliminary data.</text>
</comment>
<accession>A0A811V9G8</accession>
<feature type="region of interest" description="Disordered" evidence="1">
    <location>
        <begin position="22"/>
        <end position="41"/>
    </location>
</feature>
<proteinExistence type="predicted"/>
<organism evidence="2 3">
    <name type="scientific">Ceratitis capitata</name>
    <name type="common">Mediterranean fruit fly</name>
    <name type="synonym">Tephritis capitata</name>
    <dbReference type="NCBI Taxonomy" id="7213"/>
    <lineage>
        <taxon>Eukaryota</taxon>
        <taxon>Metazoa</taxon>
        <taxon>Ecdysozoa</taxon>
        <taxon>Arthropoda</taxon>
        <taxon>Hexapoda</taxon>
        <taxon>Insecta</taxon>
        <taxon>Pterygota</taxon>
        <taxon>Neoptera</taxon>
        <taxon>Endopterygota</taxon>
        <taxon>Diptera</taxon>
        <taxon>Brachycera</taxon>
        <taxon>Muscomorpha</taxon>
        <taxon>Tephritoidea</taxon>
        <taxon>Tephritidae</taxon>
        <taxon>Ceratitis</taxon>
        <taxon>Ceratitis</taxon>
    </lineage>
</organism>
<feature type="compositionally biased region" description="Polar residues" evidence="1">
    <location>
        <begin position="22"/>
        <end position="37"/>
    </location>
</feature>
<reference evidence="2" key="1">
    <citation type="submission" date="2020-11" db="EMBL/GenBank/DDBJ databases">
        <authorList>
            <person name="Whitehead M."/>
        </authorList>
    </citation>
    <scope>NUCLEOTIDE SEQUENCE</scope>
    <source>
        <strain evidence="2">EGII</strain>
    </source>
</reference>
<dbReference type="Proteomes" id="UP000606786">
    <property type="component" value="Unassembled WGS sequence"/>
</dbReference>
<dbReference type="AlphaFoldDB" id="A0A811V9G8"/>
<evidence type="ECO:0000313" key="2">
    <source>
        <dbReference type="EMBL" id="CAD7011654.1"/>
    </source>
</evidence>